<feature type="DNA-binding region" description="H-T-H motif" evidence="4">
    <location>
        <begin position="29"/>
        <end position="48"/>
    </location>
</feature>
<dbReference type="Gene3D" id="1.10.10.60">
    <property type="entry name" value="Homeodomain-like"/>
    <property type="match status" value="1"/>
</dbReference>
<dbReference type="Pfam" id="PF16925">
    <property type="entry name" value="TetR_C_13"/>
    <property type="match status" value="1"/>
</dbReference>
<dbReference type="GO" id="GO:0003677">
    <property type="term" value="F:DNA binding"/>
    <property type="evidence" value="ECO:0007669"/>
    <property type="project" value="UniProtKB-UniRule"/>
</dbReference>
<keyword evidence="1" id="KW-0805">Transcription regulation</keyword>
<dbReference type="SUPFAM" id="SSF46689">
    <property type="entry name" value="Homeodomain-like"/>
    <property type="match status" value="1"/>
</dbReference>
<dbReference type="SUPFAM" id="SSF48498">
    <property type="entry name" value="Tetracyclin repressor-like, C-terminal domain"/>
    <property type="match status" value="1"/>
</dbReference>
<evidence type="ECO:0000259" key="5">
    <source>
        <dbReference type="PROSITE" id="PS50977"/>
    </source>
</evidence>
<keyword evidence="7" id="KW-1185">Reference proteome</keyword>
<keyword evidence="2 4" id="KW-0238">DNA-binding</keyword>
<sequence>MGRPRNFEADTVVDRAMEAFWTHGYAGCSPAQLAAATGIGKGSLYNTFGSKRELFDLAMARYNRMGSELAREVLAEPGSTRERFRAWMRFTVDTEFEHPVRRGCLLVNTALELGGHDAEAAKAVNEGYEYMIEVFAERLEQGRRDGDVRADLDPRGYAEFLMNTIGGLRITAKVSEADAMYRIIDTALSTL</sequence>
<reference evidence="6 7" key="1">
    <citation type="submission" date="2018-09" db="EMBL/GenBank/DDBJ databases">
        <title>Nocardia yunnanensis sp. nov., an actinomycete isolated from a soil sample.</title>
        <authorList>
            <person name="Zhang J."/>
        </authorList>
    </citation>
    <scope>NUCLEOTIDE SEQUENCE [LARGE SCALE GENOMIC DNA]</scope>
    <source>
        <strain evidence="6 7">CFHS0054</strain>
    </source>
</reference>
<organism evidence="6 7">
    <name type="scientific">Nocardia yunnanensis</name>
    <dbReference type="NCBI Taxonomy" id="2382165"/>
    <lineage>
        <taxon>Bacteria</taxon>
        <taxon>Bacillati</taxon>
        <taxon>Actinomycetota</taxon>
        <taxon>Actinomycetes</taxon>
        <taxon>Mycobacteriales</taxon>
        <taxon>Nocardiaceae</taxon>
        <taxon>Nocardia</taxon>
    </lineage>
</organism>
<keyword evidence="3" id="KW-0804">Transcription</keyword>
<evidence type="ECO:0000313" key="7">
    <source>
        <dbReference type="Proteomes" id="UP000267164"/>
    </source>
</evidence>
<dbReference type="Pfam" id="PF00440">
    <property type="entry name" value="TetR_N"/>
    <property type="match status" value="1"/>
</dbReference>
<gene>
    <name evidence="6" type="ORF">D7D52_15315</name>
</gene>
<proteinExistence type="predicted"/>
<name>A0A386ZAY1_9NOCA</name>
<dbReference type="InterPro" id="IPR001647">
    <property type="entry name" value="HTH_TetR"/>
</dbReference>
<feature type="domain" description="HTH tetR-type" evidence="5">
    <location>
        <begin position="6"/>
        <end position="66"/>
    </location>
</feature>
<evidence type="ECO:0000256" key="1">
    <source>
        <dbReference type="ARBA" id="ARBA00023015"/>
    </source>
</evidence>
<dbReference type="InterPro" id="IPR036271">
    <property type="entry name" value="Tet_transcr_reg_TetR-rel_C_sf"/>
</dbReference>
<accession>A0A386ZAY1</accession>
<dbReference type="OrthoDB" id="9805134at2"/>
<evidence type="ECO:0000256" key="4">
    <source>
        <dbReference type="PROSITE-ProRule" id="PRU00335"/>
    </source>
</evidence>
<dbReference type="PANTHER" id="PTHR47506:SF1">
    <property type="entry name" value="HTH-TYPE TRANSCRIPTIONAL REGULATOR YJDC"/>
    <property type="match status" value="1"/>
</dbReference>
<evidence type="ECO:0000313" key="6">
    <source>
        <dbReference type="EMBL" id="AYF75002.1"/>
    </source>
</evidence>
<dbReference type="PRINTS" id="PR00455">
    <property type="entry name" value="HTHTETR"/>
</dbReference>
<dbReference type="InterPro" id="IPR009057">
    <property type="entry name" value="Homeodomain-like_sf"/>
</dbReference>
<dbReference type="KEGG" id="nyu:D7D52_15315"/>
<protein>
    <submittedName>
        <fullName evidence="6">TetR/AcrR family transcriptional regulator</fullName>
    </submittedName>
</protein>
<dbReference type="PANTHER" id="PTHR47506">
    <property type="entry name" value="TRANSCRIPTIONAL REGULATORY PROTEIN"/>
    <property type="match status" value="1"/>
</dbReference>
<dbReference type="PROSITE" id="PS50977">
    <property type="entry name" value="HTH_TETR_2"/>
    <property type="match status" value="1"/>
</dbReference>
<evidence type="ECO:0000256" key="3">
    <source>
        <dbReference type="ARBA" id="ARBA00023163"/>
    </source>
</evidence>
<dbReference type="Gene3D" id="1.10.357.10">
    <property type="entry name" value="Tetracycline Repressor, domain 2"/>
    <property type="match status" value="1"/>
</dbReference>
<dbReference type="AlphaFoldDB" id="A0A386ZAY1"/>
<evidence type="ECO:0000256" key="2">
    <source>
        <dbReference type="ARBA" id="ARBA00023125"/>
    </source>
</evidence>
<dbReference type="InterPro" id="IPR011075">
    <property type="entry name" value="TetR_C"/>
</dbReference>
<dbReference type="Proteomes" id="UP000267164">
    <property type="component" value="Chromosome"/>
</dbReference>
<dbReference type="EMBL" id="CP032568">
    <property type="protein sequence ID" value="AYF75002.1"/>
    <property type="molecule type" value="Genomic_DNA"/>
</dbReference>
<dbReference type="RefSeq" id="WP_120737083.1">
    <property type="nucleotide sequence ID" value="NZ_CP032568.1"/>
</dbReference>